<dbReference type="GO" id="GO:0016853">
    <property type="term" value="F:isomerase activity"/>
    <property type="evidence" value="ECO:0007669"/>
    <property type="project" value="UniProtKB-ARBA"/>
</dbReference>
<dbReference type="PANTHER" id="PTHR42796:SF4">
    <property type="entry name" value="FUMARYLACETOACETATE HYDROLASE DOMAIN-CONTAINING PROTEIN 2A"/>
    <property type="match status" value="1"/>
</dbReference>
<dbReference type="EMBL" id="JAJNOR010000001">
    <property type="protein sequence ID" value="MCD2491692.1"/>
    <property type="molecule type" value="Genomic_DNA"/>
</dbReference>
<gene>
    <name evidence="4" type="ORF">LQE92_03515</name>
</gene>
<dbReference type="Pfam" id="PF01557">
    <property type="entry name" value="FAA_hydrolase"/>
    <property type="match status" value="1"/>
</dbReference>
<keyword evidence="4" id="KW-0378">Hydrolase</keyword>
<dbReference type="InterPro" id="IPR036663">
    <property type="entry name" value="Fumarylacetoacetase_C_sf"/>
</dbReference>
<evidence type="ECO:0000313" key="4">
    <source>
        <dbReference type="EMBL" id="MCD2491692.1"/>
    </source>
</evidence>
<keyword evidence="2" id="KW-0479">Metal-binding</keyword>
<reference evidence="4 5" key="1">
    <citation type="submission" date="2021-11" db="EMBL/GenBank/DDBJ databases">
        <title>Lacrimispora sp. nov. NSJ-141 isolated from human feces.</title>
        <authorList>
            <person name="Abdugheni R."/>
        </authorList>
    </citation>
    <scope>NUCLEOTIDE SEQUENCE [LARGE SCALE GENOMIC DNA]</scope>
    <source>
        <strain evidence="4 5">NSJ-141</strain>
    </source>
</reference>
<name>A0AAP2RGS0_9FIRM</name>
<feature type="domain" description="Fumarylacetoacetase-like C-terminal" evidence="3">
    <location>
        <begin position="82"/>
        <end position="293"/>
    </location>
</feature>
<evidence type="ECO:0000259" key="3">
    <source>
        <dbReference type="Pfam" id="PF01557"/>
    </source>
</evidence>
<dbReference type="RefSeq" id="WP_231061604.1">
    <property type="nucleotide sequence ID" value="NZ_JAJNOR010000001.1"/>
</dbReference>
<dbReference type="GO" id="GO:0016787">
    <property type="term" value="F:hydrolase activity"/>
    <property type="evidence" value="ECO:0007669"/>
    <property type="project" value="UniProtKB-KW"/>
</dbReference>
<comment type="caution">
    <text evidence="4">The sequence shown here is derived from an EMBL/GenBank/DDBJ whole genome shotgun (WGS) entry which is preliminary data.</text>
</comment>
<dbReference type="SUPFAM" id="SSF56529">
    <property type="entry name" value="FAH"/>
    <property type="match status" value="1"/>
</dbReference>
<accession>A0AAP2RGS0</accession>
<dbReference type="PANTHER" id="PTHR42796">
    <property type="entry name" value="FUMARYLACETOACETATE HYDROLASE DOMAIN-CONTAINING PROTEIN 2A-RELATED"/>
    <property type="match status" value="1"/>
</dbReference>
<dbReference type="GO" id="GO:0046872">
    <property type="term" value="F:metal ion binding"/>
    <property type="evidence" value="ECO:0007669"/>
    <property type="project" value="UniProtKB-KW"/>
</dbReference>
<proteinExistence type="inferred from homology"/>
<dbReference type="GO" id="GO:0019752">
    <property type="term" value="P:carboxylic acid metabolic process"/>
    <property type="evidence" value="ECO:0007669"/>
    <property type="project" value="UniProtKB-ARBA"/>
</dbReference>
<evidence type="ECO:0000313" key="5">
    <source>
        <dbReference type="Proteomes" id="UP001299265"/>
    </source>
</evidence>
<evidence type="ECO:0000256" key="2">
    <source>
        <dbReference type="ARBA" id="ARBA00022723"/>
    </source>
</evidence>
<dbReference type="Proteomes" id="UP001299265">
    <property type="component" value="Unassembled WGS sequence"/>
</dbReference>
<protein>
    <submittedName>
        <fullName evidence="4">Fumarylacetoacetate hydrolase family protein</fullName>
    </submittedName>
</protein>
<evidence type="ECO:0000256" key="1">
    <source>
        <dbReference type="ARBA" id="ARBA00010211"/>
    </source>
</evidence>
<comment type="similarity">
    <text evidence="1">Belongs to the FAH family.</text>
</comment>
<dbReference type="Gene3D" id="3.90.850.10">
    <property type="entry name" value="Fumarylacetoacetase-like, C-terminal domain"/>
    <property type="match status" value="1"/>
</dbReference>
<dbReference type="InterPro" id="IPR051121">
    <property type="entry name" value="FAH"/>
</dbReference>
<dbReference type="AlphaFoldDB" id="A0AAP2RGS0"/>
<keyword evidence="5" id="KW-1185">Reference proteome</keyword>
<sequence>MKLVTYRYEEKEAVGVVSPCGNYVYPVKDLGFAFDTMNELIDGLSGEGLCGLRKAAEAGTEAGIPFEQVELLAPIPVPKQDMICLGINYMAHAEESARYKKEAFGGERPFAVYFSKRIGEAVKPYGEIEGHFDIVERLDYEAELALIIGKDAKKVEEKDAAGYVLGYTVINDVSAREIQTRHKQWYFGKGLDGFTPMGPWIVTTDELAFPPKLDIRSRVNGELRQDSNTELLIFDIPHIIHELSQGITLKAGTIIATGTPAGVGMGFDPPKFLKVGDEIACTIEGIGTIKNVVK</sequence>
<organism evidence="4 5">
    <name type="scientific">Lientehia hominis</name>
    <dbReference type="NCBI Taxonomy" id="2897778"/>
    <lineage>
        <taxon>Bacteria</taxon>
        <taxon>Bacillati</taxon>
        <taxon>Bacillota</taxon>
        <taxon>Clostridia</taxon>
        <taxon>Lachnospirales</taxon>
        <taxon>Lachnospiraceae</taxon>
        <taxon>Lientehia</taxon>
    </lineage>
</organism>
<dbReference type="InterPro" id="IPR011234">
    <property type="entry name" value="Fumarylacetoacetase-like_C"/>
</dbReference>
<dbReference type="FunFam" id="3.90.850.10:FF:000002">
    <property type="entry name" value="2-hydroxyhepta-2,4-diene-1,7-dioate isomerase"/>
    <property type="match status" value="1"/>
</dbReference>